<protein>
    <recommendedName>
        <fullName evidence="4">RNA polymerase II nuclear localization protein SLC7A6OS</fullName>
    </recommendedName>
</protein>
<name>A0AAD5X2W9_9FUNG</name>
<dbReference type="InterPro" id="IPR040218">
    <property type="entry name" value="SLC7A6OS"/>
</dbReference>
<accession>A0AAD5X2W9</accession>
<dbReference type="AlphaFoldDB" id="A0AAD5X2W9"/>
<proteinExistence type="predicted"/>
<gene>
    <name evidence="2" type="ORF">HK097_003791</name>
</gene>
<feature type="compositionally biased region" description="Acidic residues" evidence="1">
    <location>
        <begin position="246"/>
        <end position="261"/>
    </location>
</feature>
<evidence type="ECO:0000313" key="2">
    <source>
        <dbReference type="EMBL" id="KAJ3053632.1"/>
    </source>
</evidence>
<reference evidence="2" key="1">
    <citation type="submission" date="2020-05" db="EMBL/GenBank/DDBJ databases">
        <title>Phylogenomic resolution of chytrid fungi.</title>
        <authorList>
            <person name="Stajich J.E."/>
            <person name="Amses K."/>
            <person name="Simmons R."/>
            <person name="Seto K."/>
            <person name="Myers J."/>
            <person name="Bonds A."/>
            <person name="Quandt C.A."/>
            <person name="Barry K."/>
            <person name="Liu P."/>
            <person name="Grigoriev I."/>
            <person name="Longcore J.E."/>
            <person name="James T.Y."/>
        </authorList>
    </citation>
    <scope>NUCLEOTIDE SEQUENCE</scope>
    <source>
        <strain evidence="2">JEL0318</strain>
    </source>
</reference>
<feature type="region of interest" description="Disordered" evidence="1">
    <location>
        <begin position="31"/>
        <end position="55"/>
    </location>
</feature>
<dbReference type="PANTHER" id="PTHR31196">
    <property type="entry name" value="RNA POLYMERASE II NUCLEAR LOCALIZATION PROTEIN SLC7A6OS-RELATED"/>
    <property type="match status" value="1"/>
</dbReference>
<dbReference type="GO" id="GO:0032502">
    <property type="term" value="P:developmental process"/>
    <property type="evidence" value="ECO:0007669"/>
    <property type="project" value="TreeGrafter"/>
</dbReference>
<keyword evidence="3" id="KW-1185">Reference proteome</keyword>
<feature type="compositionally biased region" description="Basic and acidic residues" evidence="1">
    <location>
        <begin position="302"/>
        <end position="311"/>
    </location>
</feature>
<organism evidence="2 3">
    <name type="scientific">Rhizophlyctis rosea</name>
    <dbReference type="NCBI Taxonomy" id="64517"/>
    <lineage>
        <taxon>Eukaryota</taxon>
        <taxon>Fungi</taxon>
        <taxon>Fungi incertae sedis</taxon>
        <taxon>Chytridiomycota</taxon>
        <taxon>Chytridiomycota incertae sedis</taxon>
        <taxon>Chytridiomycetes</taxon>
        <taxon>Rhizophlyctidales</taxon>
        <taxon>Rhizophlyctidaceae</taxon>
        <taxon>Rhizophlyctis</taxon>
    </lineage>
</organism>
<feature type="region of interest" description="Disordered" evidence="1">
    <location>
        <begin position="245"/>
        <end position="311"/>
    </location>
</feature>
<evidence type="ECO:0008006" key="4">
    <source>
        <dbReference type="Google" id="ProtNLM"/>
    </source>
</evidence>
<dbReference type="EMBL" id="JADGJD010000192">
    <property type="protein sequence ID" value="KAJ3053632.1"/>
    <property type="molecule type" value="Genomic_DNA"/>
</dbReference>
<evidence type="ECO:0000256" key="1">
    <source>
        <dbReference type="SAM" id="MobiDB-lite"/>
    </source>
</evidence>
<sequence length="311" mass="35065">MATSASDYHSTDSLPTILRVKRKRDAAPVDALVVADNQKSKRAKTNGNAQNDVNAPRTFRFVGTVSATALEDSAHMQRLMADFKDREIKTPKSLNRPEVTQQGLLDRSRLDSSDARFKVVKKPKQEQDEAVQYTYIDVEEKEADSRNAPPRVKAVGRKKEDTENADKLAALMPMLQDYLKLSQGIIIDTDGDKIGTVPPEKEKRVSGDDMDLDEFHIYVPDDSANISETDRVAALEWDLDLLHDGDLDDEFEDDSSDDSNAEEYYKNDYPDASDDEEDNVSDPWGLDDDGDDDPEDSDDDDLYPRGKRDYY</sequence>
<feature type="region of interest" description="Disordered" evidence="1">
    <location>
        <begin position="88"/>
        <end position="107"/>
    </location>
</feature>
<dbReference type="PANTHER" id="PTHR31196:SF2">
    <property type="entry name" value="RNA POLYMERASE II NUCLEAR LOCALIZATION PROTEIN SLC7A6OS-RELATED"/>
    <property type="match status" value="1"/>
</dbReference>
<dbReference type="Proteomes" id="UP001212841">
    <property type="component" value="Unassembled WGS sequence"/>
</dbReference>
<evidence type="ECO:0000313" key="3">
    <source>
        <dbReference type="Proteomes" id="UP001212841"/>
    </source>
</evidence>
<comment type="caution">
    <text evidence="2">The sequence shown here is derived from an EMBL/GenBank/DDBJ whole genome shotgun (WGS) entry which is preliminary data.</text>
</comment>
<feature type="compositionally biased region" description="Acidic residues" evidence="1">
    <location>
        <begin position="271"/>
        <end position="301"/>
    </location>
</feature>